<reference evidence="3 4" key="1">
    <citation type="submission" date="2020-07" db="EMBL/GenBank/DDBJ databases">
        <title>Genomic Encyclopedia of Type Strains, Phase IV (KMG-IV): sequencing the most valuable type-strain genomes for metagenomic binning, comparative biology and taxonomic classification.</title>
        <authorList>
            <person name="Goeker M."/>
        </authorList>
    </citation>
    <scope>NUCLEOTIDE SEQUENCE [LARGE SCALE GENOMIC DNA]</scope>
    <source>
        <strain evidence="3 4">DSM 17721</strain>
    </source>
</reference>
<comment type="similarity">
    <text evidence="1">Belongs to the NAD(P)-dependent epimerase/dehydratase family.</text>
</comment>
<dbReference type="InterPro" id="IPR036291">
    <property type="entry name" value="NAD(P)-bd_dom_sf"/>
</dbReference>
<comment type="caution">
    <text evidence="3">The sequence shown here is derived from an EMBL/GenBank/DDBJ whole genome shotgun (WGS) entry which is preliminary data.</text>
</comment>
<feature type="domain" description="NAD-dependent epimerase/dehydratase" evidence="2">
    <location>
        <begin position="4"/>
        <end position="224"/>
    </location>
</feature>
<keyword evidence="4" id="KW-1185">Reference proteome</keyword>
<dbReference type="AlphaFoldDB" id="A0A7W0HJB5"/>
<protein>
    <submittedName>
        <fullName evidence="3">Nucleoside-diphosphate-sugar epimerase</fullName>
    </submittedName>
</protein>
<dbReference type="Pfam" id="PF01370">
    <property type="entry name" value="Epimerase"/>
    <property type="match status" value="1"/>
</dbReference>
<gene>
    <name evidence="3" type="ORF">HNR65_000317</name>
</gene>
<dbReference type="Gene3D" id="3.40.50.720">
    <property type="entry name" value="NAD(P)-binding Rossmann-like Domain"/>
    <property type="match status" value="1"/>
</dbReference>
<dbReference type="PANTHER" id="PTHR43000">
    <property type="entry name" value="DTDP-D-GLUCOSE 4,6-DEHYDRATASE-RELATED"/>
    <property type="match status" value="1"/>
</dbReference>
<evidence type="ECO:0000313" key="3">
    <source>
        <dbReference type="EMBL" id="MBA2880010.1"/>
    </source>
</evidence>
<evidence type="ECO:0000259" key="2">
    <source>
        <dbReference type="Pfam" id="PF01370"/>
    </source>
</evidence>
<sequence>MPAVLITGAFGFTGRYLTRDMEARGFKVVGLGQKAESGDAIACDLTDPDAVHQAVRTVQPDYVVHLAALSFVGHPDKEAFYRVNVLGTLNLLHALDALDAAPKKIVIASSANVYGANAREVIDEGICPAPVNHYACSKLAMEHMVRTWFDRLPIVITRPFNYTGAGQDERFLIPKIVSHFRRGAASIELGNIDISRDFSDVRDVARAYQALLASDVHSETFNICSGKAVSLKWIIEELQTIAGYDIEVRVNPDFVRSNDIPVLQGSNEKLSRLVGYTPGISLGETLRWMFEYE</sequence>
<proteinExistence type="inferred from homology"/>
<dbReference type="EMBL" id="JACDUS010000001">
    <property type="protein sequence ID" value="MBA2880010.1"/>
    <property type="molecule type" value="Genomic_DNA"/>
</dbReference>
<dbReference type="SUPFAM" id="SSF51735">
    <property type="entry name" value="NAD(P)-binding Rossmann-fold domains"/>
    <property type="match status" value="1"/>
</dbReference>
<accession>A0A7W0HJB5</accession>
<name>A0A7W0HJB5_9BACT</name>
<evidence type="ECO:0000256" key="1">
    <source>
        <dbReference type="ARBA" id="ARBA00007637"/>
    </source>
</evidence>
<dbReference type="InterPro" id="IPR001509">
    <property type="entry name" value="Epimerase_deHydtase"/>
</dbReference>
<dbReference type="Gene3D" id="3.90.25.10">
    <property type="entry name" value="UDP-galactose 4-epimerase, domain 1"/>
    <property type="match status" value="1"/>
</dbReference>
<organism evidence="3 4">
    <name type="scientific">Desulfosalsimonas propionicica</name>
    <dbReference type="NCBI Taxonomy" id="332175"/>
    <lineage>
        <taxon>Bacteria</taxon>
        <taxon>Pseudomonadati</taxon>
        <taxon>Thermodesulfobacteriota</taxon>
        <taxon>Desulfobacteria</taxon>
        <taxon>Desulfobacterales</taxon>
        <taxon>Desulfosalsimonadaceae</taxon>
        <taxon>Desulfosalsimonas</taxon>
    </lineage>
</organism>
<evidence type="ECO:0000313" key="4">
    <source>
        <dbReference type="Proteomes" id="UP000525298"/>
    </source>
</evidence>
<dbReference type="RefSeq" id="WP_181549685.1">
    <property type="nucleotide sequence ID" value="NZ_JACDUS010000001.1"/>
</dbReference>
<dbReference type="Proteomes" id="UP000525298">
    <property type="component" value="Unassembled WGS sequence"/>
</dbReference>